<dbReference type="Pfam" id="PF00855">
    <property type="entry name" value="PWWP"/>
    <property type="match status" value="1"/>
</dbReference>
<evidence type="ECO:0000259" key="2">
    <source>
        <dbReference type="PROSITE" id="PS50812"/>
    </source>
</evidence>
<evidence type="ECO:0000256" key="1">
    <source>
        <dbReference type="SAM" id="MobiDB-lite"/>
    </source>
</evidence>
<feature type="compositionally biased region" description="Polar residues" evidence="1">
    <location>
        <begin position="28"/>
        <end position="37"/>
    </location>
</feature>
<dbReference type="RefSeq" id="NP_001395639.1">
    <property type="nucleotide sequence ID" value="NM_001408710.1"/>
</dbReference>
<dbReference type="PROSITE" id="PS50812">
    <property type="entry name" value="PWWP"/>
    <property type="match status" value="1"/>
</dbReference>
<gene>
    <name evidence="3 4" type="primary">Nsd1</name>
</gene>
<dbReference type="Bgee" id="ENSMUSG00000021488">
    <property type="expression patterns" value="Expressed in ascending aorta and 230 other cell types or tissues"/>
</dbReference>
<dbReference type="InterPro" id="IPR000313">
    <property type="entry name" value="PWWP_dom"/>
</dbReference>
<dbReference type="Gene3D" id="2.30.30.140">
    <property type="match status" value="1"/>
</dbReference>
<dbReference type="VEuPathDB" id="HostDB:ENSMUSG00000021488"/>
<reference evidence="3" key="2">
    <citation type="journal article" date="2011" name="PLoS Biol.">
        <title>Modernizing reference genome assemblies.</title>
        <authorList>
            <person name="Church D.M."/>
            <person name="Schneider V.A."/>
            <person name="Graves T."/>
            <person name="Auger K."/>
            <person name="Cunningham F."/>
            <person name="Bouk N."/>
            <person name="Chen H.C."/>
            <person name="Agarwala R."/>
            <person name="McLaren W.M."/>
            <person name="Ritchie G.R."/>
            <person name="Albracht D."/>
            <person name="Kremitzki M."/>
            <person name="Rock S."/>
            <person name="Kotkiewicz H."/>
            <person name="Kremitzki C."/>
            <person name="Wollam A."/>
            <person name="Trani L."/>
            <person name="Fulton L."/>
            <person name="Fulton R."/>
            <person name="Matthews L."/>
            <person name="Whitehead S."/>
            <person name="Chow W."/>
            <person name="Torrance J."/>
            <person name="Dunn M."/>
            <person name="Harden G."/>
            <person name="Threadgold G."/>
            <person name="Wood J."/>
            <person name="Collins J."/>
            <person name="Heath P."/>
            <person name="Griffiths G."/>
            <person name="Pelan S."/>
            <person name="Grafham D."/>
            <person name="Eichler E.E."/>
            <person name="Weinstock G."/>
            <person name="Mardis E.R."/>
            <person name="Wilson R.K."/>
            <person name="Howe K."/>
            <person name="Flicek P."/>
            <person name="Hubbard T."/>
        </authorList>
    </citation>
    <scope>NUCLEOTIDE SEQUENCE [LARGE SCALE GENOMIC DNA]</scope>
    <source>
        <strain evidence="3">C57BL/6J</strain>
    </source>
</reference>
<sequence>MPPKTRTALSDDPDSSPSPLGNMLEIPGTSSPSTSQELPFCQPKKKSTPLKYEVGDLIWAKFKRRPWWPCRICSDPLINTHSKMKVANRRPYREYYVEAFGDPSEKAWVAGKAIVMFEGRHQFEELPVLRKRGKQKEKGYRHKTGFLCVALAVLELTL</sequence>
<dbReference type="SUPFAM" id="SSF63748">
    <property type="entry name" value="Tudor/PWWP/MBT"/>
    <property type="match status" value="1"/>
</dbReference>
<evidence type="ECO:0007829" key="7">
    <source>
        <dbReference type="ProteomicsDB" id="A0A286YDS9"/>
    </source>
</evidence>
<feature type="domain" description="PWWP" evidence="2">
    <location>
        <begin position="54"/>
        <end position="119"/>
    </location>
</feature>
<feature type="region of interest" description="Disordered" evidence="1">
    <location>
        <begin position="1"/>
        <end position="42"/>
    </location>
</feature>
<dbReference type="AlphaFoldDB" id="A0A286YDS9"/>
<keyword evidence="6 7" id="KW-1267">Proteomics identification</keyword>
<dbReference type="PANTHER" id="PTHR15999:SF2">
    <property type="entry name" value="ZINC FINGER CW-TYPE PWWP DOMAIN PROTEIN 1"/>
    <property type="match status" value="1"/>
</dbReference>
<dbReference type="RefSeq" id="NP_001395638.1">
    <property type="nucleotide sequence ID" value="NM_001408709.1"/>
</dbReference>
<dbReference type="Antibodypedia" id="29208">
    <property type="antibodies" value="191 antibodies from 27 providers"/>
</dbReference>
<dbReference type="RefSeq" id="NP_001395640.1">
    <property type="nucleotide sequence ID" value="NM_001408711.1"/>
</dbReference>
<dbReference type="Ensembl" id="ENSMUST00000224918.2">
    <property type="protein sequence ID" value="ENSMUSP00000153511.2"/>
    <property type="gene ID" value="ENSMUSG00000021488.9"/>
</dbReference>
<dbReference type="ProteomicsDB" id="339036"/>
<dbReference type="PANTHER" id="PTHR15999">
    <property type="entry name" value="ZINC FINGER CW-TYPE PWWP DOMAIN PROTEIN 1"/>
    <property type="match status" value="1"/>
</dbReference>
<dbReference type="GeneID" id="18193"/>
<reference evidence="3" key="3">
    <citation type="submission" date="2025-05" db="UniProtKB">
        <authorList>
            <consortium name="Ensembl"/>
        </authorList>
    </citation>
    <scope>IDENTIFICATION</scope>
    <source>
        <strain evidence="3">C57BL/6J</strain>
    </source>
</reference>
<protein>
    <submittedName>
        <fullName evidence="3">Nuclear receptor-binding SET-domain protein 1</fullName>
    </submittedName>
</protein>
<dbReference type="Ensembl" id="ENSMUST00000224693.2">
    <property type="protein sequence ID" value="ENSMUSP00000152939.2"/>
    <property type="gene ID" value="ENSMUSG00000021488.9"/>
</dbReference>
<dbReference type="MGI" id="MGI:1276545">
    <property type="gene designation" value="Nsd1"/>
</dbReference>
<keyword evidence="5" id="KW-1185">Reference proteome</keyword>
<dbReference type="SMR" id="A0A286YDS9"/>
<evidence type="ECO:0000313" key="4">
    <source>
        <dbReference type="MGI" id="MGI:1276545"/>
    </source>
</evidence>
<dbReference type="FunFam" id="2.30.30.140:FF:000059">
    <property type="entry name" value="Histone-lysine N-methyltransferase"/>
    <property type="match status" value="1"/>
</dbReference>
<evidence type="ECO:0007829" key="6">
    <source>
        <dbReference type="PeptideAtlas" id="A0A286YDS9"/>
    </source>
</evidence>
<organism evidence="3 5">
    <name type="scientific">Mus musculus</name>
    <name type="common">Mouse</name>
    <dbReference type="NCBI Taxonomy" id="10090"/>
    <lineage>
        <taxon>Eukaryota</taxon>
        <taxon>Metazoa</taxon>
        <taxon>Chordata</taxon>
        <taxon>Craniata</taxon>
        <taxon>Vertebrata</taxon>
        <taxon>Euteleostomi</taxon>
        <taxon>Mammalia</taxon>
        <taxon>Eutheria</taxon>
        <taxon>Euarchontoglires</taxon>
        <taxon>Glires</taxon>
        <taxon>Rodentia</taxon>
        <taxon>Myomorpha</taxon>
        <taxon>Muroidea</taxon>
        <taxon>Muridae</taxon>
        <taxon>Murinae</taxon>
        <taxon>Mus</taxon>
        <taxon>Mus</taxon>
    </lineage>
</organism>
<proteinExistence type="evidence at protein level"/>
<dbReference type="Ensembl" id="ENSMUST00000224156.2">
    <property type="protein sequence ID" value="ENSMUSP00000153366.2"/>
    <property type="gene ID" value="ENSMUSG00000021488.9"/>
</dbReference>
<name>A0A286YDS9_MOUSE</name>
<accession>A0A286YDS9</accession>
<dbReference type="GeneTree" id="ENSGT00940000155027"/>
<dbReference type="CTD" id="64324"/>
<reference evidence="3 5" key="1">
    <citation type="journal article" date="2009" name="PLoS Biol.">
        <title>Lineage-specific biology revealed by a finished genome assembly of the mouse.</title>
        <authorList>
            <consortium name="Mouse Genome Sequencing Consortium"/>
            <person name="Church D.M."/>
            <person name="Goodstadt L."/>
            <person name="Hillier L.W."/>
            <person name="Zody M.C."/>
            <person name="Goldstein S."/>
            <person name="She X."/>
            <person name="Bult C.J."/>
            <person name="Agarwala R."/>
            <person name="Cherry J.L."/>
            <person name="DiCuccio M."/>
            <person name="Hlavina W."/>
            <person name="Kapustin Y."/>
            <person name="Meric P."/>
            <person name="Maglott D."/>
            <person name="Birtle Z."/>
            <person name="Marques A.C."/>
            <person name="Graves T."/>
            <person name="Zhou S."/>
            <person name="Teague B."/>
            <person name="Potamousis K."/>
            <person name="Churas C."/>
            <person name="Place M."/>
            <person name="Herschleb J."/>
            <person name="Runnheim R."/>
            <person name="Forrest D."/>
            <person name="Amos-Landgraf J."/>
            <person name="Schwartz D.C."/>
            <person name="Cheng Z."/>
            <person name="Lindblad-Toh K."/>
            <person name="Eichler E.E."/>
            <person name="Ponting C.P."/>
        </authorList>
    </citation>
    <scope>NUCLEOTIDE SEQUENCE [LARGE SCALE GENOMIC DNA]</scope>
    <source>
        <strain evidence="3 5">C57BL/6J</strain>
    </source>
</reference>
<evidence type="ECO:0000313" key="5">
    <source>
        <dbReference type="Proteomes" id="UP000000589"/>
    </source>
</evidence>
<evidence type="ECO:0000313" key="3">
    <source>
        <dbReference type="Ensembl" id="ENSMUSP00000153366.2"/>
    </source>
</evidence>
<dbReference type="SMART" id="SM00293">
    <property type="entry name" value="PWWP"/>
    <property type="match status" value="1"/>
</dbReference>
<dbReference type="InterPro" id="IPR042778">
    <property type="entry name" value="ZCWPW1/ZCWPW2"/>
</dbReference>
<dbReference type="RefSeq" id="NP_001395641.1">
    <property type="nucleotide sequence ID" value="NM_001408712.1"/>
</dbReference>
<dbReference type="ExpressionAtlas" id="A0A286YDS9">
    <property type="expression patterns" value="baseline and differential"/>
</dbReference>
<dbReference type="AGR" id="MGI:1276545"/>
<dbReference type="Proteomes" id="UP000000589">
    <property type="component" value="Chromosome 13"/>
</dbReference>